<comment type="similarity">
    <text evidence="1">Belongs to the OPA3 family.</text>
</comment>
<dbReference type="OrthoDB" id="2129069at2759"/>
<sequence length="158" mass="18233">MSAARIGLLLIRTFARPISISIENYSTNHPRFRKFCINVATATHRFEMHLSGQKSLTLDDAKAVKMGANFLGEFILFGVATSIIVWDQAKSRRNHKNWQHGLNDSIERLRNETSELKETNKAFENKLKMQIKKLQEDNEELKNQILAMELKSRKVADF</sequence>
<protein>
    <submittedName>
        <fullName evidence="4">OPA3-domain-containing protein</fullName>
    </submittedName>
</protein>
<name>A0A8H4ADC7_GIGMA</name>
<evidence type="ECO:0000313" key="4">
    <source>
        <dbReference type="EMBL" id="KAF0482077.1"/>
    </source>
</evidence>
<dbReference type="PANTHER" id="PTHR12499">
    <property type="entry name" value="OPTIC ATROPHY 3 PROTEIN OPA3"/>
    <property type="match status" value="1"/>
</dbReference>
<dbReference type="EMBL" id="WTPW01000766">
    <property type="protein sequence ID" value="KAF0482077.1"/>
    <property type="molecule type" value="Genomic_DNA"/>
</dbReference>
<dbReference type="GO" id="GO:0005739">
    <property type="term" value="C:mitochondrion"/>
    <property type="evidence" value="ECO:0007669"/>
    <property type="project" value="TreeGrafter"/>
</dbReference>
<organism evidence="4 5">
    <name type="scientific">Gigaspora margarita</name>
    <dbReference type="NCBI Taxonomy" id="4874"/>
    <lineage>
        <taxon>Eukaryota</taxon>
        <taxon>Fungi</taxon>
        <taxon>Fungi incertae sedis</taxon>
        <taxon>Mucoromycota</taxon>
        <taxon>Glomeromycotina</taxon>
        <taxon>Glomeromycetes</taxon>
        <taxon>Diversisporales</taxon>
        <taxon>Gigasporaceae</taxon>
        <taxon>Gigaspora</taxon>
    </lineage>
</organism>
<keyword evidence="2 3" id="KW-0175">Coiled coil</keyword>
<dbReference type="Pfam" id="PF07047">
    <property type="entry name" value="OPA3"/>
    <property type="match status" value="1"/>
</dbReference>
<keyword evidence="5" id="KW-1185">Reference proteome</keyword>
<reference evidence="4 5" key="1">
    <citation type="journal article" date="2019" name="Environ. Microbiol.">
        <title>At the nexus of three kingdoms: the genome of the mycorrhizal fungus Gigaspora margarita provides insights into plant, endobacterial and fungal interactions.</title>
        <authorList>
            <person name="Venice F."/>
            <person name="Ghignone S."/>
            <person name="Salvioli di Fossalunga A."/>
            <person name="Amselem J."/>
            <person name="Novero M."/>
            <person name="Xianan X."/>
            <person name="Sedzielewska Toro K."/>
            <person name="Morin E."/>
            <person name="Lipzen A."/>
            <person name="Grigoriev I.V."/>
            <person name="Henrissat B."/>
            <person name="Martin F.M."/>
            <person name="Bonfante P."/>
        </authorList>
    </citation>
    <scope>NUCLEOTIDE SEQUENCE [LARGE SCALE GENOMIC DNA]</scope>
    <source>
        <strain evidence="4 5">BEG34</strain>
    </source>
</reference>
<dbReference type="AlphaFoldDB" id="A0A8H4ADC7"/>
<accession>A0A8H4ADC7</accession>
<proteinExistence type="inferred from homology"/>
<dbReference type="InterPro" id="IPR010754">
    <property type="entry name" value="OPA3-like"/>
</dbReference>
<dbReference type="PANTHER" id="PTHR12499:SF0">
    <property type="entry name" value="OPTIC ATROPHY 3 PROTEIN"/>
    <property type="match status" value="1"/>
</dbReference>
<evidence type="ECO:0000256" key="3">
    <source>
        <dbReference type="SAM" id="Coils"/>
    </source>
</evidence>
<evidence type="ECO:0000256" key="2">
    <source>
        <dbReference type="ARBA" id="ARBA00023054"/>
    </source>
</evidence>
<evidence type="ECO:0000256" key="1">
    <source>
        <dbReference type="ARBA" id="ARBA00007584"/>
    </source>
</evidence>
<evidence type="ECO:0000313" key="5">
    <source>
        <dbReference type="Proteomes" id="UP000439903"/>
    </source>
</evidence>
<dbReference type="Proteomes" id="UP000439903">
    <property type="component" value="Unassembled WGS sequence"/>
</dbReference>
<dbReference type="GO" id="GO:0019216">
    <property type="term" value="P:regulation of lipid metabolic process"/>
    <property type="evidence" value="ECO:0007669"/>
    <property type="project" value="TreeGrafter"/>
</dbReference>
<feature type="coiled-coil region" evidence="3">
    <location>
        <begin position="99"/>
        <end position="151"/>
    </location>
</feature>
<gene>
    <name evidence="4" type="ORF">F8M41_023498</name>
</gene>
<comment type="caution">
    <text evidence="4">The sequence shown here is derived from an EMBL/GenBank/DDBJ whole genome shotgun (WGS) entry which is preliminary data.</text>
</comment>